<proteinExistence type="predicted"/>
<name>A0ABN6MAY9_9BACT</name>
<keyword evidence="2" id="KW-1185">Reference proteome</keyword>
<gene>
    <name evidence="1" type="ORF">DPPLL_30880</name>
</gene>
<evidence type="ECO:0000313" key="2">
    <source>
        <dbReference type="Proteomes" id="UP000830055"/>
    </source>
</evidence>
<accession>A0ABN6MAY9</accession>
<reference evidence="1 2" key="1">
    <citation type="submission" date="2022-01" db="EMBL/GenBank/DDBJ databases">
        <title>Desulfofustis limnae sp. nov., a novel mesophilic sulfate-reducing bacterium isolated from marsh soil.</title>
        <authorList>
            <person name="Watanabe M."/>
            <person name="Takahashi A."/>
            <person name="Kojima H."/>
            <person name="Fukui M."/>
        </authorList>
    </citation>
    <scope>NUCLEOTIDE SEQUENCE [LARGE SCALE GENOMIC DNA]</scope>
    <source>
        <strain evidence="1 2">PPLL</strain>
    </source>
</reference>
<organism evidence="1 2">
    <name type="scientific">Desulfofustis limnaeus</name>
    <dbReference type="NCBI Taxonomy" id="2740163"/>
    <lineage>
        <taxon>Bacteria</taxon>
        <taxon>Pseudomonadati</taxon>
        <taxon>Thermodesulfobacteriota</taxon>
        <taxon>Desulfobulbia</taxon>
        <taxon>Desulfobulbales</taxon>
        <taxon>Desulfocapsaceae</taxon>
        <taxon>Desulfofustis</taxon>
    </lineage>
</organism>
<evidence type="ECO:0000313" key="1">
    <source>
        <dbReference type="EMBL" id="BDD88723.1"/>
    </source>
</evidence>
<dbReference type="RefSeq" id="WP_284152057.1">
    <property type="nucleotide sequence ID" value="NZ_AP025516.1"/>
</dbReference>
<dbReference type="EMBL" id="AP025516">
    <property type="protein sequence ID" value="BDD88723.1"/>
    <property type="molecule type" value="Genomic_DNA"/>
</dbReference>
<dbReference type="Proteomes" id="UP000830055">
    <property type="component" value="Chromosome"/>
</dbReference>
<sequence>MEERVPVPFVTRRLGQLFGLDEPLVRVLLWGDGTVRKEIGVCAGCGCDIEAGALVCDDCRKWTGVWARQAAEGVTGSVRLCLEELQELLRYFERSAVAESAAGAGGGEQWLCAGCGCETGPGVSLCEGCEAELMSAQGAAWR</sequence>
<protein>
    <submittedName>
        <fullName evidence="1">Uncharacterized protein</fullName>
    </submittedName>
</protein>